<keyword evidence="3" id="KW-1185">Reference proteome</keyword>
<gene>
    <name evidence="2" type="ORF">SERLA73DRAFT_68393</name>
</gene>
<sequence length="269" mass="27955">MSKSQSQKSNNQEVKDEGESVSQSSSGNAIGPRSKLQPLSATSRNIAHKEAMASTLGGHFGQGWQLALHLFLQKDQQNVRLAVVQNGAGFLRTKYNEISAIANLSGVPWDNKLGLNILDKCEAVWAEIAEKNQRAKAYKREGVPQAPKVSKTSTSTTQVSSLPVSATTSSTMSIARTLAVPTVSHAVPAVVAATPAIPCAAVSDIAAKGPPGCINNWLGGLPSPTSAAVLPLMSLTTSASSKRSARDAEIDIDEGATVISHSKSAGGSN</sequence>
<name>F8PFF5_SERL3</name>
<dbReference type="Proteomes" id="UP000008063">
    <property type="component" value="Unassembled WGS sequence"/>
</dbReference>
<organism evidence="3">
    <name type="scientific">Serpula lacrymans var. lacrymans (strain S7.3)</name>
    <name type="common">Dry rot fungus</name>
    <dbReference type="NCBI Taxonomy" id="936435"/>
    <lineage>
        <taxon>Eukaryota</taxon>
        <taxon>Fungi</taxon>
        <taxon>Dikarya</taxon>
        <taxon>Basidiomycota</taxon>
        <taxon>Agaricomycotina</taxon>
        <taxon>Agaricomycetes</taxon>
        <taxon>Agaricomycetidae</taxon>
        <taxon>Boletales</taxon>
        <taxon>Coniophorineae</taxon>
        <taxon>Serpulaceae</taxon>
        <taxon>Serpula</taxon>
    </lineage>
</organism>
<protein>
    <submittedName>
        <fullName evidence="2">Uncharacterized protein</fullName>
    </submittedName>
</protein>
<feature type="region of interest" description="Disordered" evidence="1">
    <location>
        <begin position="139"/>
        <end position="161"/>
    </location>
</feature>
<proteinExistence type="predicted"/>
<dbReference type="OrthoDB" id="2686136at2759"/>
<evidence type="ECO:0000313" key="3">
    <source>
        <dbReference type="Proteomes" id="UP000008063"/>
    </source>
</evidence>
<dbReference type="HOGENOM" id="CLU_066065_0_0_1"/>
<evidence type="ECO:0000256" key="1">
    <source>
        <dbReference type="SAM" id="MobiDB-lite"/>
    </source>
</evidence>
<evidence type="ECO:0000313" key="2">
    <source>
        <dbReference type="EMBL" id="EGO04724.1"/>
    </source>
</evidence>
<feature type="compositionally biased region" description="Low complexity" evidence="1">
    <location>
        <begin position="149"/>
        <end position="161"/>
    </location>
</feature>
<reference evidence="3" key="1">
    <citation type="journal article" date="2011" name="Science">
        <title>The plant cell wall-decomposing machinery underlies the functional diversity of forest fungi.</title>
        <authorList>
            <person name="Eastwood D.C."/>
            <person name="Floudas D."/>
            <person name="Binder M."/>
            <person name="Majcherczyk A."/>
            <person name="Schneider P."/>
            <person name="Aerts A."/>
            <person name="Asiegbu F.O."/>
            <person name="Baker S.E."/>
            <person name="Barry K."/>
            <person name="Bendiksby M."/>
            <person name="Blumentritt M."/>
            <person name="Coutinho P.M."/>
            <person name="Cullen D."/>
            <person name="de Vries R.P."/>
            <person name="Gathman A."/>
            <person name="Goodell B."/>
            <person name="Henrissat B."/>
            <person name="Ihrmark K."/>
            <person name="Kauserud H."/>
            <person name="Kohler A."/>
            <person name="LaButti K."/>
            <person name="Lapidus A."/>
            <person name="Lavin J.L."/>
            <person name="Lee Y.-H."/>
            <person name="Lindquist E."/>
            <person name="Lilly W."/>
            <person name="Lucas S."/>
            <person name="Morin E."/>
            <person name="Murat C."/>
            <person name="Oguiza J.A."/>
            <person name="Park J."/>
            <person name="Pisabarro A.G."/>
            <person name="Riley R."/>
            <person name="Rosling A."/>
            <person name="Salamov A."/>
            <person name="Schmidt O."/>
            <person name="Schmutz J."/>
            <person name="Skrede I."/>
            <person name="Stenlid J."/>
            <person name="Wiebenga A."/>
            <person name="Xie X."/>
            <person name="Kuees U."/>
            <person name="Hibbett D.S."/>
            <person name="Hoffmeister D."/>
            <person name="Hoegberg N."/>
            <person name="Martin F."/>
            <person name="Grigoriev I.V."/>
            <person name="Watkinson S.C."/>
        </authorList>
    </citation>
    <scope>NUCLEOTIDE SEQUENCE [LARGE SCALE GENOMIC DNA]</scope>
    <source>
        <strain evidence="3">strain S7.3</strain>
    </source>
</reference>
<dbReference type="EMBL" id="GL945474">
    <property type="protein sequence ID" value="EGO04724.1"/>
    <property type="molecule type" value="Genomic_DNA"/>
</dbReference>
<feature type="region of interest" description="Disordered" evidence="1">
    <location>
        <begin position="1"/>
        <end position="39"/>
    </location>
</feature>
<dbReference type="InParanoid" id="F8PFF5"/>
<accession>F8PFF5</accession>
<feature type="compositionally biased region" description="Low complexity" evidence="1">
    <location>
        <begin position="1"/>
        <end position="12"/>
    </location>
</feature>
<dbReference type="AlphaFoldDB" id="F8PFF5"/>